<evidence type="ECO:0000313" key="11">
    <source>
        <dbReference type="Proteomes" id="UP001162889"/>
    </source>
</evidence>
<dbReference type="AlphaFoldDB" id="A0AA41H3I9"/>
<evidence type="ECO:0000256" key="1">
    <source>
        <dbReference type="ARBA" id="ARBA00022448"/>
    </source>
</evidence>
<evidence type="ECO:0000313" key="8">
    <source>
        <dbReference type="EMBL" id="MBV6320238.1"/>
    </source>
</evidence>
<dbReference type="GO" id="GO:0046872">
    <property type="term" value="F:metal ion binding"/>
    <property type="evidence" value="ECO:0007669"/>
    <property type="project" value="UniProtKB-KW"/>
</dbReference>
<dbReference type="GO" id="GO:0009055">
    <property type="term" value="F:electron transfer activity"/>
    <property type="evidence" value="ECO:0007669"/>
    <property type="project" value="InterPro"/>
</dbReference>
<feature type="signal peptide" evidence="6">
    <location>
        <begin position="1"/>
        <end position="19"/>
    </location>
</feature>
<dbReference type="PROSITE" id="PS51007">
    <property type="entry name" value="CYTC"/>
    <property type="match status" value="1"/>
</dbReference>
<keyword evidence="5" id="KW-0349">Heme</keyword>
<keyword evidence="6" id="KW-0732">Signal</keyword>
<keyword evidence="1" id="KW-0813">Transport</keyword>
<dbReference type="Proteomes" id="UP001162889">
    <property type="component" value="Unassembled WGS sequence"/>
</dbReference>
<evidence type="ECO:0000256" key="6">
    <source>
        <dbReference type="SAM" id="SignalP"/>
    </source>
</evidence>
<reference evidence="9" key="2">
    <citation type="submission" date="2022-03" db="EMBL/GenBank/DDBJ databases">
        <title>Genome Encyclopedia of Bacteria and Archaea VI: Functional Genomics of Type Strains.</title>
        <authorList>
            <person name="Whitman W."/>
        </authorList>
    </citation>
    <scope>NUCLEOTIDE SEQUENCE</scope>
    <source>
        <strain evidence="9">HSC-15S17</strain>
    </source>
</reference>
<name>A0AA41H3I9_9BURK</name>
<dbReference type="Proteomes" id="UP001155901">
    <property type="component" value="Unassembled WGS sequence"/>
</dbReference>
<dbReference type="Pfam" id="PF00034">
    <property type="entry name" value="Cytochrom_C"/>
    <property type="match status" value="1"/>
</dbReference>
<dbReference type="EMBL" id="JALJZU010000012">
    <property type="protein sequence ID" value="MCP2011687.1"/>
    <property type="molecule type" value="Genomic_DNA"/>
</dbReference>
<organism evidence="8 10">
    <name type="scientific">Duganella violaceipulchra</name>
    <dbReference type="NCBI Taxonomy" id="2849652"/>
    <lineage>
        <taxon>Bacteria</taxon>
        <taxon>Pseudomonadati</taxon>
        <taxon>Pseudomonadota</taxon>
        <taxon>Betaproteobacteria</taxon>
        <taxon>Burkholderiales</taxon>
        <taxon>Oxalobacteraceae</taxon>
        <taxon>Telluria group</taxon>
        <taxon>Duganella</taxon>
    </lineage>
</organism>
<keyword evidence="2 5" id="KW-0479">Metal-binding</keyword>
<protein>
    <submittedName>
        <fullName evidence="8 9">Cytochrome c</fullName>
    </submittedName>
</protein>
<dbReference type="InterPro" id="IPR050597">
    <property type="entry name" value="Cytochrome_c_Oxidase_Subunit"/>
</dbReference>
<dbReference type="InterPro" id="IPR009056">
    <property type="entry name" value="Cyt_c-like_dom"/>
</dbReference>
<dbReference type="PANTHER" id="PTHR33751:SF9">
    <property type="entry name" value="CYTOCHROME C4"/>
    <property type="match status" value="1"/>
</dbReference>
<evidence type="ECO:0000313" key="10">
    <source>
        <dbReference type="Proteomes" id="UP001155901"/>
    </source>
</evidence>
<keyword evidence="3" id="KW-0249">Electron transport</keyword>
<sequence length="113" mass="11791">MKKITALLVLAGLAQFATAADIVGNAQNAKAKIEMCIGCHGIPGYKATFPEVFQVPMIGGQSAKYIEGALKAYQKGDRKHPSMKGIAGSLSDQDIADVAAFYSQQTATATAAK</sequence>
<proteinExistence type="predicted"/>
<evidence type="ECO:0000256" key="4">
    <source>
        <dbReference type="ARBA" id="ARBA00023004"/>
    </source>
</evidence>
<dbReference type="EMBL" id="JAHTGR010000002">
    <property type="protein sequence ID" value="MBV6320238.1"/>
    <property type="molecule type" value="Genomic_DNA"/>
</dbReference>
<evidence type="ECO:0000256" key="3">
    <source>
        <dbReference type="ARBA" id="ARBA00022982"/>
    </source>
</evidence>
<gene>
    <name evidence="8" type="ORF">KVP70_04760</name>
    <name evidence="9" type="ORF">L1274_005439</name>
</gene>
<dbReference type="GO" id="GO:0020037">
    <property type="term" value="F:heme binding"/>
    <property type="evidence" value="ECO:0007669"/>
    <property type="project" value="InterPro"/>
</dbReference>
<dbReference type="RefSeq" id="WP_217940929.1">
    <property type="nucleotide sequence ID" value="NZ_JAHTGR010000002.1"/>
</dbReference>
<reference evidence="8" key="1">
    <citation type="submission" date="2021-07" db="EMBL/GenBank/DDBJ databases">
        <title>Characterization of violacein-producing bacteria and related species.</title>
        <authorList>
            <person name="Wilson H.S."/>
            <person name="De Leon M.E."/>
        </authorList>
    </citation>
    <scope>NUCLEOTIDE SEQUENCE</scope>
    <source>
        <strain evidence="8">HSC-15S17</strain>
    </source>
</reference>
<dbReference type="PANTHER" id="PTHR33751">
    <property type="entry name" value="CBB3-TYPE CYTOCHROME C OXIDASE SUBUNIT FIXP"/>
    <property type="match status" value="1"/>
</dbReference>
<keyword evidence="11" id="KW-1185">Reference proteome</keyword>
<keyword evidence="4 5" id="KW-0408">Iron</keyword>
<evidence type="ECO:0000256" key="5">
    <source>
        <dbReference type="PROSITE-ProRule" id="PRU00433"/>
    </source>
</evidence>
<evidence type="ECO:0000259" key="7">
    <source>
        <dbReference type="PROSITE" id="PS51007"/>
    </source>
</evidence>
<evidence type="ECO:0000313" key="9">
    <source>
        <dbReference type="EMBL" id="MCP2011687.1"/>
    </source>
</evidence>
<feature type="chain" id="PRO_5041471077" evidence="6">
    <location>
        <begin position="20"/>
        <end position="113"/>
    </location>
</feature>
<feature type="domain" description="Cytochrome c" evidence="7">
    <location>
        <begin position="7"/>
        <end position="106"/>
    </location>
</feature>
<evidence type="ECO:0000256" key="2">
    <source>
        <dbReference type="ARBA" id="ARBA00022723"/>
    </source>
</evidence>
<comment type="caution">
    <text evidence="8">The sequence shown here is derived from an EMBL/GenBank/DDBJ whole genome shotgun (WGS) entry which is preliminary data.</text>
</comment>
<accession>A0AA41H3I9</accession>